<accession>A0ABV4AN22</accession>
<feature type="transmembrane region" description="Helical" evidence="5">
    <location>
        <begin position="7"/>
        <end position="26"/>
    </location>
</feature>
<feature type="transmembrane region" description="Helical" evidence="5">
    <location>
        <begin position="164"/>
        <end position="194"/>
    </location>
</feature>
<keyword evidence="7" id="KW-0560">Oxidoreductase</keyword>
<dbReference type="EC" id="1.-.-.-" evidence="7"/>
<comment type="caution">
    <text evidence="7">The sequence shown here is derived from an EMBL/GenBank/DDBJ whole genome shotgun (WGS) entry which is preliminary data.</text>
</comment>
<keyword evidence="8" id="KW-1185">Reference proteome</keyword>
<comment type="subcellular location">
    <subcellularLocation>
        <location evidence="1">Membrane</location>
    </subcellularLocation>
</comment>
<organism evidence="7 8">
    <name type="scientific">Isoalcanivorax beigongshangi</name>
    <dbReference type="NCBI Taxonomy" id="3238810"/>
    <lineage>
        <taxon>Bacteria</taxon>
        <taxon>Pseudomonadati</taxon>
        <taxon>Pseudomonadota</taxon>
        <taxon>Gammaproteobacteria</taxon>
        <taxon>Oceanospirillales</taxon>
        <taxon>Alcanivoracaceae</taxon>
        <taxon>Isoalcanivorax</taxon>
    </lineage>
</organism>
<evidence type="ECO:0000313" key="8">
    <source>
        <dbReference type="Proteomes" id="UP001562065"/>
    </source>
</evidence>
<dbReference type="Proteomes" id="UP001562065">
    <property type="component" value="Unassembled WGS sequence"/>
</dbReference>
<dbReference type="RefSeq" id="WP_369456363.1">
    <property type="nucleotide sequence ID" value="NZ_JBGCUO010000003.1"/>
</dbReference>
<evidence type="ECO:0000259" key="6">
    <source>
        <dbReference type="Pfam" id="PF04116"/>
    </source>
</evidence>
<evidence type="ECO:0000313" key="7">
    <source>
        <dbReference type="EMBL" id="MEY1663090.1"/>
    </source>
</evidence>
<name>A0ABV4AN22_9GAMM</name>
<dbReference type="EMBL" id="JBGCUO010000003">
    <property type="protein sequence ID" value="MEY1663090.1"/>
    <property type="molecule type" value="Genomic_DNA"/>
</dbReference>
<evidence type="ECO:0000256" key="4">
    <source>
        <dbReference type="ARBA" id="ARBA00023136"/>
    </source>
</evidence>
<dbReference type="GO" id="GO:0016491">
    <property type="term" value="F:oxidoreductase activity"/>
    <property type="evidence" value="ECO:0007669"/>
    <property type="project" value="UniProtKB-KW"/>
</dbReference>
<protein>
    <submittedName>
        <fullName evidence="7">Sterol desaturase family protein</fullName>
        <ecNumber evidence="7">1.-.-.-</ecNumber>
    </submittedName>
</protein>
<evidence type="ECO:0000256" key="2">
    <source>
        <dbReference type="ARBA" id="ARBA00022692"/>
    </source>
</evidence>
<keyword evidence="2 5" id="KW-0812">Transmembrane</keyword>
<dbReference type="Pfam" id="PF04116">
    <property type="entry name" value="FA_hydroxylase"/>
    <property type="match status" value="1"/>
</dbReference>
<reference evidence="7 8" key="1">
    <citation type="submission" date="2024-07" db="EMBL/GenBank/DDBJ databases">
        <authorList>
            <person name="Ren Q."/>
        </authorList>
    </citation>
    <scope>NUCLEOTIDE SEQUENCE [LARGE SCALE GENOMIC DNA]</scope>
    <source>
        <strain evidence="7 8">REN37</strain>
    </source>
</reference>
<dbReference type="PANTHER" id="PTHR11863">
    <property type="entry name" value="STEROL DESATURASE"/>
    <property type="match status" value="1"/>
</dbReference>
<gene>
    <name evidence="7" type="ORF">AB5I84_13085</name>
</gene>
<sequence length="315" mass="35553">MRTTFQYGYGPLLWFGGNGLALWLIGSQGHSALWLLPLGLAVILLSFLAEARLPFHTDWNRDHHDRGSDRWHALINEALNSAGIVLLPLLAGALTLWPVWPTHWLLWTQWLLALVVADAGITLMHWLSHRRPLLWRLHAVHHSAPRLYGFNGLMKHPLHQGVEALGGLLPLLLIGLPAQVGALLAFSIALQLLLQHSNVDMKMGPLRHLFAWAPVHRLHHLRYGRAGDVNFALFFPLWDRLLSTAMWLPDYRLRADDVGIGAQPDYPRDYRAQLSAPWRALPEQPGLAQPSVELATSLQRHHPQLRQRQVGADAQ</sequence>
<feature type="transmembrane region" description="Helical" evidence="5">
    <location>
        <begin position="32"/>
        <end position="53"/>
    </location>
</feature>
<dbReference type="InterPro" id="IPR006694">
    <property type="entry name" value="Fatty_acid_hydroxylase"/>
</dbReference>
<feature type="domain" description="Fatty acid hydroxylase" evidence="6">
    <location>
        <begin position="110"/>
        <end position="244"/>
    </location>
</feature>
<dbReference type="InterPro" id="IPR050307">
    <property type="entry name" value="Sterol_Desaturase_Related"/>
</dbReference>
<evidence type="ECO:0000256" key="1">
    <source>
        <dbReference type="ARBA" id="ARBA00004370"/>
    </source>
</evidence>
<keyword evidence="4 5" id="KW-0472">Membrane</keyword>
<feature type="transmembrane region" description="Helical" evidence="5">
    <location>
        <begin position="106"/>
        <end position="127"/>
    </location>
</feature>
<keyword evidence="3 5" id="KW-1133">Transmembrane helix</keyword>
<evidence type="ECO:0000256" key="5">
    <source>
        <dbReference type="SAM" id="Phobius"/>
    </source>
</evidence>
<evidence type="ECO:0000256" key="3">
    <source>
        <dbReference type="ARBA" id="ARBA00022989"/>
    </source>
</evidence>
<proteinExistence type="predicted"/>
<feature type="transmembrane region" description="Helical" evidence="5">
    <location>
        <begin position="74"/>
        <end position="100"/>
    </location>
</feature>